<sequence length="141" mass="16220">MRYWLFKSEPNVWSWDDQVAKGDQGEEWDGIRNYQARNFMREMQIGDRGLFYHSNIGKEAVGVVEVCATVHPDSSTDDPRWECVDIRALYPLGRAVRLDEIKAEPRLAEMVLVNNSRLSVQPVSEDEWRVIHELAGSLAEA</sequence>
<evidence type="ECO:0000259" key="1">
    <source>
        <dbReference type="Pfam" id="PF01878"/>
    </source>
</evidence>
<dbReference type="SUPFAM" id="SSF88697">
    <property type="entry name" value="PUA domain-like"/>
    <property type="match status" value="1"/>
</dbReference>
<proteinExistence type="predicted"/>
<evidence type="ECO:0000313" key="3">
    <source>
        <dbReference type="Proteomes" id="UP000576152"/>
    </source>
</evidence>
<dbReference type="InterPro" id="IPR052181">
    <property type="entry name" value="5hmC_binding"/>
</dbReference>
<dbReference type="PANTHER" id="PTHR14087:SF7">
    <property type="entry name" value="THYMOCYTE NUCLEAR PROTEIN 1"/>
    <property type="match status" value="1"/>
</dbReference>
<reference evidence="2 3" key="1">
    <citation type="submission" date="2020-08" db="EMBL/GenBank/DDBJ databases">
        <title>Genomic Encyclopedia of Type Strains, Phase III (KMG-III): the genomes of soil and plant-associated and newly described type strains.</title>
        <authorList>
            <person name="Whitman W."/>
        </authorList>
    </citation>
    <scope>NUCLEOTIDE SEQUENCE [LARGE SCALE GENOMIC DNA]</scope>
    <source>
        <strain evidence="2 3">CECT 8572</strain>
    </source>
</reference>
<dbReference type="CDD" id="cd21133">
    <property type="entry name" value="EVE"/>
    <property type="match status" value="1"/>
</dbReference>
<comment type="caution">
    <text evidence="2">The sequence shown here is derived from an EMBL/GenBank/DDBJ whole genome shotgun (WGS) entry which is preliminary data.</text>
</comment>
<dbReference type="PANTHER" id="PTHR14087">
    <property type="entry name" value="THYMOCYTE NUCLEAR PROTEIN 1"/>
    <property type="match status" value="1"/>
</dbReference>
<dbReference type="RefSeq" id="WP_183470323.1">
    <property type="nucleotide sequence ID" value="NZ_JACIBX010000002.1"/>
</dbReference>
<gene>
    <name evidence="2" type="ORF">FHS00_000928</name>
</gene>
<protein>
    <submittedName>
        <fullName evidence="2">RNA-binding protein with PUA-like domain</fullName>
    </submittedName>
</protein>
<dbReference type="Gene3D" id="3.10.590.10">
    <property type="entry name" value="ph1033 like domains"/>
    <property type="match status" value="1"/>
</dbReference>
<dbReference type="InterPro" id="IPR002740">
    <property type="entry name" value="EVE_domain"/>
</dbReference>
<dbReference type="Pfam" id="PF01878">
    <property type="entry name" value="EVE"/>
    <property type="match status" value="1"/>
</dbReference>
<accession>A0ABR6HLG1</accession>
<dbReference type="InterPro" id="IPR015947">
    <property type="entry name" value="PUA-like_sf"/>
</dbReference>
<keyword evidence="3" id="KW-1185">Reference proteome</keyword>
<dbReference type="EMBL" id="JACIBX010000002">
    <property type="protein sequence ID" value="MBB3711366.1"/>
    <property type="molecule type" value="Genomic_DNA"/>
</dbReference>
<dbReference type="InterPro" id="IPR047197">
    <property type="entry name" value="THYN1-like_EVE"/>
</dbReference>
<dbReference type="Proteomes" id="UP000576152">
    <property type="component" value="Unassembled WGS sequence"/>
</dbReference>
<name>A0ABR6HLG1_9RHOB</name>
<feature type="domain" description="EVE" evidence="1">
    <location>
        <begin position="2"/>
        <end position="134"/>
    </location>
</feature>
<organism evidence="2 3">
    <name type="scientific">Limimaricola variabilis</name>
    <dbReference type="NCBI Taxonomy" id="1492771"/>
    <lineage>
        <taxon>Bacteria</taxon>
        <taxon>Pseudomonadati</taxon>
        <taxon>Pseudomonadota</taxon>
        <taxon>Alphaproteobacteria</taxon>
        <taxon>Rhodobacterales</taxon>
        <taxon>Paracoccaceae</taxon>
        <taxon>Limimaricola</taxon>
    </lineage>
</organism>
<evidence type="ECO:0000313" key="2">
    <source>
        <dbReference type="EMBL" id="MBB3711366.1"/>
    </source>
</evidence>